<reference evidence="11" key="1">
    <citation type="submission" date="2023-01" db="EMBL/GenBank/DDBJ databases">
        <title>Key to firefly adult light organ development and bioluminescence: homeobox transcription factors regulate luciferase expression and transportation to peroxisome.</title>
        <authorList>
            <person name="Fu X."/>
        </authorList>
    </citation>
    <scope>NUCLEOTIDE SEQUENCE [LARGE SCALE GENOMIC DNA]</scope>
</reference>
<evidence type="ECO:0000256" key="2">
    <source>
        <dbReference type="ARBA" id="ARBA00005228"/>
    </source>
</evidence>
<dbReference type="Pfam" id="PF02897">
    <property type="entry name" value="Peptidase_S9_N"/>
    <property type="match status" value="1"/>
</dbReference>
<dbReference type="SUPFAM" id="SSF53474">
    <property type="entry name" value="alpha/beta-Hydrolases"/>
    <property type="match status" value="1"/>
</dbReference>
<accession>A0AAN7SMX1</accession>
<dbReference type="FunFam" id="3.40.50.1820:FF:000005">
    <property type="entry name" value="Prolyl endopeptidase"/>
    <property type="match status" value="1"/>
</dbReference>
<protein>
    <recommendedName>
        <fullName evidence="3 7">Prolyl endopeptidase</fullName>
        <ecNumber evidence="7">3.4.21.-</ecNumber>
    </recommendedName>
</protein>
<evidence type="ECO:0000313" key="11">
    <source>
        <dbReference type="Proteomes" id="UP001353858"/>
    </source>
</evidence>
<evidence type="ECO:0000259" key="9">
    <source>
        <dbReference type="Pfam" id="PF02897"/>
    </source>
</evidence>
<dbReference type="PRINTS" id="PR00862">
    <property type="entry name" value="PROLIGOPTASE"/>
</dbReference>
<dbReference type="GO" id="GO:0070012">
    <property type="term" value="F:oligopeptidase activity"/>
    <property type="evidence" value="ECO:0007669"/>
    <property type="project" value="TreeGrafter"/>
</dbReference>
<keyword evidence="4 7" id="KW-0645">Protease</keyword>
<dbReference type="Pfam" id="PF00326">
    <property type="entry name" value="Peptidase_S9"/>
    <property type="match status" value="1"/>
</dbReference>
<dbReference type="FunFam" id="2.130.10.120:FF:000001">
    <property type="entry name" value="Prolyl endopeptidase"/>
    <property type="match status" value="1"/>
</dbReference>
<evidence type="ECO:0000256" key="7">
    <source>
        <dbReference type="RuleBase" id="RU368024"/>
    </source>
</evidence>
<dbReference type="EMBL" id="JARPUR010000008">
    <property type="protein sequence ID" value="KAK4871815.1"/>
    <property type="molecule type" value="Genomic_DNA"/>
</dbReference>
<evidence type="ECO:0000259" key="8">
    <source>
        <dbReference type="Pfam" id="PF00326"/>
    </source>
</evidence>
<dbReference type="InterPro" id="IPR029058">
    <property type="entry name" value="AB_hydrolase_fold"/>
</dbReference>
<dbReference type="Proteomes" id="UP001353858">
    <property type="component" value="Unassembled WGS sequence"/>
</dbReference>
<dbReference type="Gene3D" id="2.130.10.120">
    <property type="entry name" value="Prolyl oligopeptidase, N-terminal domain"/>
    <property type="match status" value="1"/>
</dbReference>
<keyword evidence="6 7" id="KW-0720">Serine protease</keyword>
<proteinExistence type="inferred from homology"/>
<dbReference type="GO" id="GO:0006508">
    <property type="term" value="P:proteolysis"/>
    <property type="evidence" value="ECO:0007669"/>
    <property type="project" value="UniProtKB-KW"/>
</dbReference>
<comment type="similarity">
    <text evidence="2 7">Belongs to the peptidase S9A family.</text>
</comment>
<dbReference type="SUPFAM" id="SSF50993">
    <property type="entry name" value="Peptidase/esterase 'gauge' domain"/>
    <property type="match status" value="1"/>
</dbReference>
<dbReference type="AlphaFoldDB" id="A0AAN7SMX1"/>
<sequence length="811" mass="92177">MTTTQRHPVLSPIQGLSISTLPVLQADLDFNDTTLFAVYCFIKNFVGTASNTPSIIDKKIEQALDLVKSHLLFAVHKEFYFVVGFRILLVCKFGKPTLTSFTVPQTMKLEYPVVRRDETVKDNYHGVEVIDPYRWLENPDAEETIDFVNKQNAITNPFINSCEYKDAINNKLTKLWNYPKVSTPFLRGSKYYQFRNSGLQNQNVLYKLENLDDEGKIYLDPNTFSKDGTVALSHTSFSEDGQTLAYGISASGSDWLEIKFSDTNTGKDYDEVLKKVKYSFLSWSHDNKSCFYAAYLDQEGKTDGSETESSTNQKLYYHRLGTPQSEDFVVVEFDDPQIRSQTNISDCGNYLVLTPIKGCKNNLLYYCDLKAVGQITEKLSVTPIVTEFVADYEYIANNDSKFIFRTNKGAPNYQLIEIDFDNPKEENWKILIPEHPHDVLDWAKPINNNYIVCCYIHDVKDTLSLFKMEAGEKILDFPLEVGSIVGFSGKRQHTRMFFGFTSFLTPNVIYSVDFTKPQIKAEVWHETTVGDFNPSNYESKQIFYTSKDGTRIPMFLVYKKDMVLDGSNPCLLYGYGGFNVSIGPSFVISRLIFMDNFNGIFAIANIRGGGEYGESWHNAGRFDNKQNVFDDFQYAARYLVDEKYTSSNKLTIQGGSNGGLLVAACINQAPQLFGCALCLVGVLDMLRYHKFTIGYAWKSDYGCSDDKEQFKYLYEYSPLHNIKIPPDGVQYPATLLLTADHDDRVVPLHSLKFIAELQHQIGVLPQQNNQLLIRVDTKSGHGAGKPISKVIEEQTEMLCFIQKSLQLPYTV</sequence>
<evidence type="ECO:0000256" key="1">
    <source>
        <dbReference type="ARBA" id="ARBA00001070"/>
    </source>
</evidence>
<dbReference type="InterPro" id="IPR002471">
    <property type="entry name" value="Pept_S9_AS"/>
</dbReference>
<comment type="catalytic activity">
    <reaction evidence="1">
        <text>Hydrolysis of Pro-|-Xaa &gt;&gt; Ala-|-Xaa in oligopeptides.</text>
        <dbReference type="EC" id="3.4.21.26"/>
    </reaction>
</comment>
<evidence type="ECO:0000256" key="6">
    <source>
        <dbReference type="ARBA" id="ARBA00022825"/>
    </source>
</evidence>
<evidence type="ECO:0000256" key="4">
    <source>
        <dbReference type="ARBA" id="ARBA00022670"/>
    </source>
</evidence>
<dbReference type="GO" id="GO:0005829">
    <property type="term" value="C:cytosol"/>
    <property type="evidence" value="ECO:0007669"/>
    <property type="project" value="TreeGrafter"/>
</dbReference>
<dbReference type="GO" id="GO:0004252">
    <property type="term" value="F:serine-type endopeptidase activity"/>
    <property type="evidence" value="ECO:0007669"/>
    <property type="project" value="UniProtKB-UniRule"/>
</dbReference>
<organism evidence="10 11">
    <name type="scientific">Aquatica leii</name>
    <dbReference type="NCBI Taxonomy" id="1421715"/>
    <lineage>
        <taxon>Eukaryota</taxon>
        <taxon>Metazoa</taxon>
        <taxon>Ecdysozoa</taxon>
        <taxon>Arthropoda</taxon>
        <taxon>Hexapoda</taxon>
        <taxon>Insecta</taxon>
        <taxon>Pterygota</taxon>
        <taxon>Neoptera</taxon>
        <taxon>Endopterygota</taxon>
        <taxon>Coleoptera</taxon>
        <taxon>Polyphaga</taxon>
        <taxon>Elateriformia</taxon>
        <taxon>Elateroidea</taxon>
        <taxon>Lampyridae</taxon>
        <taxon>Luciolinae</taxon>
        <taxon>Aquatica</taxon>
    </lineage>
</organism>
<keyword evidence="11" id="KW-1185">Reference proteome</keyword>
<keyword evidence="5 7" id="KW-0378">Hydrolase</keyword>
<dbReference type="Gene3D" id="3.40.50.1820">
    <property type="entry name" value="alpha/beta hydrolase"/>
    <property type="match status" value="1"/>
</dbReference>
<feature type="domain" description="Peptidase S9A N-terminal" evidence="9">
    <location>
        <begin position="112"/>
        <end position="519"/>
    </location>
</feature>
<dbReference type="PANTHER" id="PTHR42881:SF2">
    <property type="entry name" value="PROLYL ENDOPEPTIDASE"/>
    <property type="match status" value="1"/>
</dbReference>
<dbReference type="PROSITE" id="PS00708">
    <property type="entry name" value="PRO_ENDOPEP_SER"/>
    <property type="match status" value="1"/>
</dbReference>
<dbReference type="InterPro" id="IPR001375">
    <property type="entry name" value="Peptidase_S9_cat"/>
</dbReference>
<comment type="caution">
    <text evidence="10">The sequence shown here is derived from an EMBL/GenBank/DDBJ whole genome shotgun (WGS) entry which is preliminary data.</text>
</comment>
<evidence type="ECO:0000256" key="5">
    <source>
        <dbReference type="ARBA" id="ARBA00022801"/>
    </source>
</evidence>
<dbReference type="PANTHER" id="PTHR42881">
    <property type="entry name" value="PROLYL ENDOPEPTIDASE"/>
    <property type="match status" value="1"/>
</dbReference>
<gene>
    <name evidence="10" type="ORF">RN001_015939</name>
</gene>
<dbReference type="EC" id="3.4.21.-" evidence="7"/>
<dbReference type="InterPro" id="IPR023302">
    <property type="entry name" value="Pept_S9A_N"/>
</dbReference>
<dbReference type="InterPro" id="IPR002470">
    <property type="entry name" value="Peptidase_S9A"/>
</dbReference>
<evidence type="ECO:0000256" key="3">
    <source>
        <dbReference type="ARBA" id="ARBA00016310"/>
    </source>
</evidence>
<feature type="domain" description="Peptidase S9 prolyl oligopeptidase catalytic" evidence="8">
    <location>
        <begin position="589"/>
        <end position="806"/>
    </location>
</feature>
<evidence type="ECO:0000313" key="10">
    <source>
        <dbReference type="EMBL" id="KAK4871815.1"/>
    </source>
</evidence>
<dbReference type="InterPro" id="IPR051167">
    <property type="entry name" value="Prolyl_oligopep/macrocyclase"/>
</dbReference>
<name>A0AAN7SMX1_9COLE</name>